<keyword evidence="3" id="KW-1185">Reference proteome</keyword>
<dbReference type="EMBL" id="AP022595">
    <property type="protein sequence ID" value="BBY60286.1"/>
    <property type="molecule type" value="Genomic_DNA"/>
</dbReference>
<dbReference type="Proteomes" id="UP000466445">
    <property type="component" value="Chromosome"/>
</dbReference>
<evidence type="ECO:0000313" key="3">
    <source>
        <dbReference type="Proteomes" id="UP000466445"/>
    </source>
</evidence>
<protein>
    <recommendedName>
        <fullName evidence="4">CsbD family protein</fullName>
    </recommendedName>
</protein>
<feature type="region of interest" description="Disordered" evidence="1">
    <location>
        <begin position="31"/>
        <end position="79"/>
    </location>
</feature>
<sequence length="79" mass="8344">MGEHNSGPEEAIKGIVEGVKGKAKEVVGAVTGRDDLQREGQAQQDKADAQREAAQKEAEAESARAAAKVSEAREKAEQN</sequence>
<organism evidence="2 3">
    <name type="scientific">Mycolicibacterium sarraceniae</name>
    <dbReference type="NCBI Taxonomy" id="1534348"/>
    <lineage>
        <taxon>Bacteria</taxon>
        <taxon>Bacillati</taxon>
        <taxon>Actinomycetota</taxon>
        <taxon>Actinomycetes</taxon>
        <taxon>Mycobacteriales</taxon>
        <taxon>Mycobacteriaceae</taxon>
        <taxon>Mycolicibacterium</taxon>
    </lineage>
</organism>
<proteinExistence type="predicted"/>
<evidence type="ECO:0000313" key="2">
    <source>
        <dbReference type="EMBL" id="BBY60286.1"/>
    </source>
</evidence>
<evidence type="ECO:0008006" key="4">
    <source>
        <dbReference type="Google" id="ProtNLM"/>
    </source>
</evidence>
<gene>
    <name evidence="2" type="ORF">MSAR_34220</name>
</gene>
<reference evidence="2 3" key="1">
    <citation type="journal article" date="2019" name="Emerg. Microbes Infect.">
        <title>Comprehensive subspecies identification of 175 nontuberculous mycobacteria species based on 7547 genomic profiles.</title>
        <authorList>
            <person name="Matsumoto Y."/>
            <person name="Kinjo T."/>
            <person name="Motooka D."/>
            <person name="Nabeya D."/>
            <person name="Jung N."/>
            <person name="Uechi K."/>
            <person name="Horii T."/>
            <person name="Iida T."/>
            <person name="Fujita J."/>
            <person name="Nakamura S."/>
        </authorList>
    </citation>
    <scope>NUCLEOTIDE SEQUENCE [LARGE SCALE GENOMIC DNA]</scope>
    <source>
        <strain evidence="2 3">JCM 30395</strain>
    </source>
</reference>
<evidence type="ECO:0000256" key="1">
    <source>
        <dbReference type="SAM" id="MobiDB-lite"/>
    </source>
</evidence>
<dbReference type="RefSeq" id="WP_163698767.1">
    <property type="nucleotide sequence ID" value="NZ_AP022595.1"/>
</dbReference>
<dbReference type="AlphaFoldDB" id="A0A7I7SWV0"/>
<dbReference type="KEGG" id="msar:MSAR_34220"/>
<dbReference type="SUPFAM" id="SSF69047">
    <property type="entry name" value="Hypothetical protein YjbJ"/>
    <property type="match status" value="1"/>
</dbReference>
<feature type="compositionally biased region" description="Basic and acidic residues" evidence="1">
    <location>
        <begin position="70"/>
        <end position="79"/>
    </location>
</feature>
<name>A0A7I7SWV0_9MYCO</name>
<dbReference type="InterPro" id="IPR036629">
    <property type="entry name" value="YjbJ_sf"/>
</dbReference>
<accession>A0A7I7SWV0</accession>
<feature type="compositionally biased region" description="Basic and acidic residues" evidence="1">
    <location>
        <begin position="45"/>
        <end position="62"/>
    </location>
</feature>